<dbReference type="CDD" id="cd02440">
    <property type="entry name" value="AdoMet_MTases"/>
    <property type="match status" value="1"/>
</dbReference>
<dbReference type="AlphaFoldDB" id="A0A7Y0BN84"/>
<evidence type="ECO:0000256" key="1">
    <source>
        <dbReference type="ARBA" id="ARBA00010815"/>
    </source>
</evidence>
<dbReference type="RefSeq" id="WP_169492816.1">
    <property type="nucleotide sequence ID" value="NZ_JABBGM010000002.1"/>
</dbReference>
<dbReference type="GO" id="GO:0008168">
    <property type="term" value="F:methyltransferase activity"/>
    <property type="evidence" value="ECO:0007669"/>
    <property type="project" value="UniProtKB-KW"/>
</dbReference>
<dbReference type="PANTHER" id="PTHR43667:SF1">
    <property type="entry name" value="CYCLOPROPANE-FATTY-ACYL-PHOSPHOLIPID SYNTHASE"/>
    <property type="match status" value="1"/>
</dbReference>
<dbReference type="Gene3D" id="3.40.50.150">
    <property type="entry name" value="Vaccinia Virus protein VP39"/>
    <property type="match status" value="1"/>
</dbReference>
<reference evidence="6 7" key="1">
    <citation type="submission" date="2020-04" db="EMBL/GenBank/DDBJ databases">
        <title>Novosphingobium sp. TW-4 isolated from soil.</title>
        <authorList>
            <person name="Dahal R.H."/>
            <person name="Chaudhary D.K."/>
        </authorList>
    </citation>
    <scope>NUCLEOTIDE SEQUENCE [LARGE SCALE GENOMIC DNA]</scope>
    <source>
        <strain evidence="6 7">TW-4</strain>
    </source>
</reference>
<sequence length="425" mass="47620">MLLLDQALKRLVRKGTLTVTESSGKTRVYGTATEGWPDLGLRLMDAKVPGAIARDPSLGFAEAYMDGRARIEGGDIMDFVGFIRRNNPWERGGDLDNPGPLKKVLERIAFLIDQRNQRVASKRNVAHHYDIGNDLYELFLDPLRQYSCAYWPEGVTTLEAAQEAKIAHIAAKLDLRPGQRVLDIGCGWGGLAMTIHRMTGASVHGVTLSEEQISYAKAWAAREGVADKVTFSLTDYRDVEGRFDRIVSVGMFEHVGVPNYRTFFRTCHDLLADDGVMLLHTIGRAGPPTGTDGFTRKYIFPGGYIPSMSEMLQGIELNKLMVSDVEVLRRHYALTLREWYRRCIANEGRIVELYDARFYRMWLFYLAGAATAFEHGDLVNFQFQIVRDRDALPLTRDYIGTTEAQLMKGYAQGNVVPLGKAGRAG</sequence>
<dbReference type="GO" id="GO:0008610">
    <property type="term" value="P:lipid biosynthetic process"/>
    <property type="evidence" value="ECO:0007669"/>
    <property type="project" value="InterPro"/>
</dbReference>
<comment type="similarity">
    <text evidence="1">Belongs to the CFA/CMAS family.</text>
</comment>
<proteinExistence type="inferred from homology"/>
<evidence type="ECO:0000256" key="5">
    <source>
        <dbReference type="ARBA" id="ARBA00023098"/>
    </source>
</evidence>
<dbReference type="InterPro" id="IPR003333">
    <property type="entry name" value="CMAS"/>
</dbReference>
<keyword evidence="5" id="KW-0443">Lipid metabolism</keyword>
<name>A0A7Y0BN84_9SPHN</name>
<evidence type="ECO:0000313" key="7">
    <source>
        <dbReference type="Proteomes" id="UP000583556"/>
    </source>
</evidence>
<dbReference type="GO" id="GO:0032259">
    <property type="term" value="P:methylation"/>
    <property type="evidence" value="ECO:0007669"/>
    <property type="project" value="UniProtKB-KW"/>
</dbReference>
<evidence type="ECO:0000313" key="6">
    <source>
        <dbReference type="EMBL" id="NML93313.1"/>
    </source>
</evidence>
<keyword evidence="3 6" id="KW-0808">Transferase</keyword>
<dbReference type="InterPro" id="IPR050723">
    <property type="entry name" value="CFA/CMAS"/>
</dbReference>
<comment type="caution">
    <text evidence="6">The sequence shown here is derived from an EMBL/GenBank/DDBJ whole genome shotgun (WGS) entry which is preliminary data.</text>
</comment>
<keyword evidence="7" id="KW-1185">Reference proteome</keyword>
<keyword evidence="4" id="KW-0949">S-adenosyl-L-methionine</keyword>
<dbReference type="PANTHER" id="PTHR43667">
    <property type="entry name" value="CYCLOPROPANE-FATTY-ACYL-PHOSPHOLIPID SYNTHASE"/>
    <property type="match status" value="1"/>
</dbReference>
<protein>
    <submittedName>
        <fullName evidence="6">Class I SAM-dependent methyltransferase</fullName>
    </submittedName>
</protein>
<dbReference type="SUPFAM" id="SSF53335">
    <property type="entry name" value="S-adenosyl-L-methionine-dependent methyltransferases"/>
    <property type="match status" value="1"/>
</dbReference>
<evidence type="ECO:0000256" key="4">
    <source>
        <dbReference type="ARBA" id="ARBA00022691"/>
    </source>
</evidence>
<keyword evidence="2 6" id="KW-0489">Methyltransferase</keyword>
<dbReference type="EMBL" id="JABBGM010000002">
    <property type="protein sequence ID" value="NML93313.1"/>
    <property type="molecule type" value="Genomic_DNA"/>
</dbReference>
<evidence type="ECO:0000256" key="3">
    <source>
        <dbReference type="ARBA" id="ARBA00022679"/>
    </source>
</evidence>
<dbReference type="InterPro" id="IPR029063">
    <property type="entry name" value="SAM-dependent_MTases_sf"/>
</dbReference>
<gene>
    <name evidence="6" type="ORF">HHL27_06460</name>
</gene>
<accession>A0A7Y0BN84</accession>
<evidence type="ECO:0000256" key="2">
    <source>
        <dbReference type="ARBA" id="ARBA00022603"/>
    </source>
</evidence>
<dbReference type="Pfam" id="PF02353">
    <property type="entry name" value="CMAS"/>
    <property type="match status" value="1"/>
</dbReference>
<dbReference type="Proteomes" id="UP000583556">
    <property type="component" value="Unassembled WGS sequence"/>
</dbReference>
<dbReference type="PIRSF" id="PIRSF003085">
    <property type="entry name" value="CMAS"/>
    <property type="match status" value="1"/>
</dbReference>
<organism evidence="6 7">
    <name type="scientific">Novosphingobium olei</name>
    <dbReference type="NCBI Taxonomy" id="2728851"/>
    <lineage>
        <taxon>Bacteria</taxon>
        <taxon>Pseudomonadati</taxon>
        <taxon>Pseudomonadota</taxon>
        <taxon>Alphaproteobacteria</taxon>
        <taxon>Sphingomonadales</taxon>
        <taxon>Sphingomonadaceae</taxon>
        <taxon>Novosphingobium</taxon>
    </lineage>
</organism>